<keyword evidence="2" id="KW-1185">Reference proteome</keyword>
<organism evidence="1 2">
    <name type="scientific">Mycoplasma haemocanis (strain Illinois)</name>
    <dbReference type="NCBI Taxonomy" id="1111676"/>
    <lineage>
        <taxon>Bacteria</taxon>
        <taxon>Bacillati</taxon>
        <taxon>Mycoplasmatota</taxon>
        <taxon>Mollicutes</taxon>
        <taxon>Mycoplasmataceae</taxon>
        <taxon>Mycoplasma</taxon>
    </lineage>
</organism>
<dbReference type="STRING" id="1111676.MHC_03230"/>
<dbReference type="AlphaFoldDB" id="H6N784"/>
<dbReference type="HOGENOM" id="CLU_096783_0_0_14"/>
<reference evidence="1 2" key="1">
    <citation type="journal article" date="2012" name="J. Bacteriol.">
        <title>Complete genome sequence of Mycoplasma haemocanis strain Illinois.</title>
        <authorList>
            <person name="do Nascimento N.C."/>
            <person name="Guimaraes A.M."/>
            <person name="Santos A.P."/>
            <person name="Sanmiguel P.J."/>
            <person name="Messick J.B."/>
        </authorList>
    </citation>
    <scope>NUCLEOTIDE SEQUENCE [LARGE SCALE GENOMIC DNA]</scope>
    <source>
        <strain evidence="1 2">Illinois</strain>
    </source>
</reference>
<proteinExistence type="predicted"/>
<dbReference type="Proteomes" id="UP000009135">
    <property type="component" value="Chromosome"/>
</dbReference>
<accession>H6N784</accession>
<name>H6N784_MYCHN</name>
<dbReference type="KEGG" id="mhe:MHC_03230"/>
<protein>
    <submittedName>
        <fullName evidence="1">Uncharacterized protein</fullName>
    </submittedName>
</protein>
<dbReference type="EMBL" id="CP003199">
    <property type="protein sequence ID" value="AEW45506.1"/>
    <property type="molecule type" value="Genomic_DNA"/>
</dbReference>
<gene>
    <name evidence="1" type="ordered locus">MHC_03230</name>
</gene>
<dbReference type="OrthoDB" id="9826859at2"/>
<evidence type="ECO:0000313" key="1">
    <source>
        <dbReference type="EMBL" id="AEW45506.1"/>
    </source>
</evidence>
<evidence type="ECO:0000313" key="2">
    <source>
        <dbReference type="Proteomes" id="UP000009135"/>
    </source>
</evidence>
<sequence>MNKLILSTIGIGGVGATGFGGYMLIKGGKESSVIQKQETFKTKYSRAILSDSDDLWNTKFDALKGTGQPSYQKLKDAKTQSGVSGSETKAKGLHKKGCQEIYDSEIKNSPYLADFQTYCSKTIKDATKANNWINAEANNANGDWDPQLTKLKGHDESQKGNLDNKLKTLMDKLKQSGHSIAEADRKALKEWCDASQNEIFMGETDYRFSHSQLYCVKEASQ</sequence>